<evidence type="ECO:0000259" key="7">
    <source>
        <dbReference type="PROSITE" id="PS50071"/>
    </source>
</evidence>
<evidence type="ECO:0000256" key="3">
    <source>
        <dbReference type="ARBA" id="ARBA00023242"/>
    </source>
</evidence>
<dbReference type="Pfam" id="PF00046">
    <property type="entry name" value="Homeodomain"/>
    <property type="match status" value="1"/>
</dbReference>
<organism evidence="8 9">
    <name type="scientific">Agrocybe pediades</name>
    <dbReference type="NCBI Taxonomy" id="84607"/>
    <lineage>
        <taxon>Eukaryota</taxon>
        <taxon>Fungi</taxon>
        <taxon>Dikarya</taxon>
        <taxon>Basidiomycota</taxon>
        <taxon>Agaricomycotina</taxon>
        <taxon>Agaricomycetes</taxon>
        <taxon>Agaricomycetidae</taxon>
        <taxon>Agaricales</taxon>
        <taxon>Agaricineae</taxon>
        <taxon>Strophariaceae</taxon>
        <taxon>Agrocybe</taxon>
    </lineage>
</organism>
<feature type="compositionally biased region" description="Low complexity" evidence="6">
    <location>
        <begin position="429"/>
        <end position="438"/>
    </location>
</feature>
<dbReference type="Gene3D" id="1.10.10.60">
    <property type="entry name" value="Homeodomain-like"/>
    <property type="match status" value="1"/>
</dbReference>
<evidence type="ECO:0000256" key="6">
    <source>
        <dbReference type="SAM" id="MobiDB-lite"/>
    </source>
</evidence>
<dbReference type="EMBL" id="JAACJL010000001">
    <property type="protein sequence ID" value="KAF4622932.1"/>
    <property type="molecule type" value="Genomic_DNA"/>
</dbReference>
<keyword evidence="2 4" id="KW-0371">Homeobox</keyword>
<evidence type="ECO:0000256" key="5">
    <source>
        <dbReference type="RuleBase" id="RU000682"/>
    </source>
</evidence>
<feature type="domain" description="Homeobox" evidence="7">
    <location>
        <begin position="143"/>
        <end position="203"/>
    </location>
</feature>
<dbReference type="SMART" id="SM00389">
    <property type="entry name" value="HOX"/>
    <property type="match status" value="1"/>
</dbReference>
<evidence type="ECO:0000313" key="9">
    <source>
        <dbReference type="Proteomes" id="UP000521872"/>
    </source>
</evidence>
<comment type="caution">
    <text evidence="8">The sequence shown here is derived from an EMBL/GenBank/DDBJ whole genome shotgun (WGS) entry which is preliminary data.</text>
</comment>
<dbReference type="GO" id="GO:0005634">
    <property type="term" value="C:nucleus"/>
    <property type="evidence" value="ECO:0007669"/>
    <property type="project" value="UniProtKB-SubCell"/>
</dbReference>
<dbReference type="PROSITE" id="PS00027">
    <property type="entry name" value="HOMEOBOX_1"/>
    <property type="match status" value="1"/>
</dbReference>
<dbReference type="GO" id="GO:0003677">
    <property type="term" value="F:DNA binding"/>
    <property type="evidence" value="ECO:0007669"/>
    <property type="project" value="UniProtKB-UniRule"/>
</dbReference>
<evidence type="ECO:0000256" key="1">
    <source>
        <dbReference type="ARBA" id="ARBA00023125"/>
    </source>
</evidence>
<dbReference type="CDD" id="cd00086">
    <property type="entry name" value="homeodomain"/>
    <property type="match status" value="1"/>
</dbReference>
<evidence type="ECO:0000313" key="8">
    <source>
        <dbReference type="EMBL" id="KAF4622932.1"/>
    </source>
</evidence>
<sequence length="558" mass="62093">MDIGSTTKMSPLEAIRSYATSMMQRLSKLPARALSPVVNSLSAIPDFSLAIPTDILQPITRLRIPKNLRTSVSRRFDIYFTELQRRYSAAYLEACKVTAGSLIFNDLTLVREAYQAHFLRHQLPSIQSQIALVTSKADELQTTLSTNGKRRFNNDFTPVFEHYFQYCAYPPRLHRVRLAQASRMTPQQVAVWFQNHRTRSRKDGKHVNNNRLPTDLVLKRALAKAKLGHEDSLSSTTQITSRLEALCSEVDPSRPSHVFPAPFSPSDPKAPHGDDCTFKFPPSLWRRRPHEILAPQAVPIDMEEFVAIFRTKLTFLDKRRRASPLGSSESQPWFSSTVTVPSAGFHTPGKHGSIVLSESLACYTASLASQFPPSPGQVASRNAFQAFVGSKPLPFFNRETVGDQNTIPAWKPTSRVASYSSEASCGSLSLSSASNDTSPEPATPPQLPEQDVSLQLGSSIPPLSLRDQDTSAYPALGFNRDEFVPDEYDFSVFDFNLFNHPDFIQHPDVSIGDYNVMSPVLRHIPLPDKQTPIATVDPSQLILSSIPRTYPSYLAACS</sequence>
<keyword evidence="1 4" id="KW-0238">DNA-binding</keyword>
<evidence type="ECO:0000256" key="4">
    <source>
        <dbReference type="PROSITE-ProRule" id="PRU00108"/>
    </source>
</evidence>
<dbReference type="GO" id="GO:0000981">
    <property type="term" value="F:DNA-binding transcription factor activity, RNA polymerase II-specific"/>
    <property type="evidence" value="ECO:0007669"/>
    <property type="project" value="InterPro"/>
</dbReference>
<gene>
    <name evidence="8" type="ORF">D9613_002219</name>
</gene>
<dbReference type="AlphaFoldDB" id="A0A8H4VUQ3"/>
<reference evidence="8 9" key="1">
    <citation type="submission" date="2019-12" db="EMBL/GenBank/DDBJ databases">
        <authorList>
            <person name="Floudas D."/>
            <person name="Bentzer J."/>
            <person name="Ahren D."/>
            <person name="Johansson T."/>
            <person name="Persson P."/>
            <person name="Tunlid A."/>
        </authorList>
    </citation>
    <scope>NUCLEOTIDE SEQUENCE [LARGE SCALE GENOMIC DNA]</scope>
    <source>
        <strain evidence="8 9">CBS 102.39</strain>
    </source>
</reference>
<proteinExistence type="predicted"/>
<comment type="subcellular location">
    <subcellularLocation>
        <location evidence="4 5">Nucleus</location>
    </subcellularLocation>
</comment>
<keyword evidence="9" id="KW-1185">Reference proteome</keyword>
<dbReference type="PROSITE" id="PS50071">
    <property type="entry name" value="HOMEOBOX_2"/>
    <property type="match status" value="1"/>
</dbReference>
<dbReference type="SUPFAM" id="SSF46689">
    <property type="entry name" value="Homeodomain-like"/>
    <property type="match status" value="1"/>
</dbReference>
<dbReference type="InterPro" id="IPR009057">
    <property type="entry name" value="Homeodomain-like_sf"/>
</dbReference>
<name>A0A8H4VUQ3_9AGAR</name>
<accession>A0A8H4VUQ3</accession>
<dbReference type="InterPro" id="IPR017970">
    <property type="entry name" value="Homeobox_CS"/>
</dbReference>
<protein>
    <recommendedName>
        <fullName evidence="7">Homeobox domain-containing protein</fullName>
    </recommendedName>
</protein>
<feature type="region of interest" description="Disordered" evidence="6">
    <location>
        <begin position="429"/>
        <end position="450"/>
    </location>
</feature>
<dbReference type="Proteomes" id="UP000521872">
    <property type="component" value="Unassembled WGS sequence"/>
</dbReference>
<dbReference type="InterPro" id="IPR001356">
    <property type="entry name" value="HD"/>
</dbReference>
<keyword evidence="3 4" id="KW-0539">Nucleus</keyword>
<evidence type="ECO:0000256" key="2">
    <source>
        <dbReference type="ARBA" id="ARBA00023155"/>
    </source>
</evidence>
<feature type="DNA-binding region" description="Homeobox" evidence="4">
    <location>
        <begin position="145"/>
        <end position="204"/>
    </location>
</feature>